<keyword evidence="3" id="KW-0731">Sigma factor</keyword>
<feature type="domain" description="PhyR sigma4" evidence="6">
    <location>
        <begin position="140"/>
        <end position="172"/>
    </location>
</feature>
<sequence>MLRNRHNPVIANNPTAVIGTYQKQSRLLSMNQPNASTDIRRDLVALLPRLRRFALTLTGGAPEADELVRDVAGRAIQKSHHWKGEGRLENWLFSMMRSTWADEAKKRRRMDPDLVDAGCAPESRKPSNFVVSLPDGLASAFLLVDVEGFTYSEAAAILGIQPDLLATRLCAARLDLATTGVRTSERRA</sequence>
<evidence type="ECO:0000259" key="5">
    <source>
        <dbReference type="Pfam" id="PF22029"/>
    </source>
</evidence>
<evidence type="ECO:0000313" key="8">
    <source>
        <dbReference type="Proteomes" id="UP000192903"/>
    </source>
</evidence>
<proteinExistence type="inferred from homology"/>
<dbReference type="InterPro" id="IPR053866">
    <property type="entry name" value="PhyR_sigma2"/>
</dbReference>
<reference evidence="8" key="1">
    <citation type="submission" date="2017-04" db="EMBL/GenBank/DDBJ databases">
        <authorList>
            <person name="Varghese N."/>
            <person name="Submissions S."/>
        </authorList>
    </citation>
    <scope>NUCLEOTIDE SEQUENCE [LARGE SCALE GENOMIC DNA]</scope>
    <source>
        <strain evidence="8">B4P</strain>
    </source>
</reference>
<name>A0A1X7GT85_9HYPH</name>
<dbReference type="PANTHER" id="PTHR43133:SF25">
    <property type="entry name" value="RNA POLYMERASE SIGMA FACTOR RFAY-RELATED"/>
    <property type="match status" value="1"/>
</dbReference>
<evidence type="ECO:0000256" key="1">
    <source>
        <dbReference type="ARBA" id="ARBA00010641"/>
    </source>
</evidence>
<dbReference type="GO" id="GO:0016987">
    <property type="term" value="F:sigma factor activity"/>
    <property type="evidence" value="ECO:0007669"/>
    <property type="project" value="UniProtKB-KW"/>
</dbReference>
<dbReference type="GO" id="GO:0006352">
    <property type="term" value="P:DNA-templated transcription initiation"/>
    <property type="evidence" value="ECO:0007669"/>
    <property type="project" value="InterPro"/>
</dbReference>
<dbReference type="STRING" id="464029.SAMN02982989_4383"/>
<dbReference type="Proteomes" id="UP000192903">
    <property type="component" value="Unassembled WGS sequence"/>
</dbReference>
<dbReference type="InterPro" id="IPR013325">
    <property type="entry name" value="RNA_pol_sigma_r2"/>
</dbReference>
<evidence type="ECO:0000259" key="6">
    <source>
        <dbReference type="Pfam" id="PF22233"/>
    </source>
</evidence>
<keyword evidence="4" id="KW-0804">Transcription</keyword>
<dbReference type="AlphaFoldDB" id="A0A1X7GT85"/>
<evidence type="ECO:0000256" key="2">
    <source>
        <dbReference type="ARBA" id="ARBA00023015"/>
    </source>
</evidence>
<evidence type="ECO:0000256" key="3">
    <source>
        <dbReference type="ARBA" id="ARBA00023082"/>
    </source>
</evidence>
<dbReference type="InterPro" id="IPR013324">
    <property type="entry name" value="RNA_pol_sigma_r3/r4-like"/>
</dbReference>
<accession>A0A1X7GT85</accession>
<keyword evidence="2" id="KW-0805">Transcription regulation</keyword>
<evidence type="ECO:0000313" key="7">
    <source>
        <dbReference type="EMBL" id="SMF74366.1"/>
    </source>
</evidence>
<dbReference type="PANTHER" id="PTHR43133">
    <property type="entry name" value="RNA POLYMERASE ECF-TYPE SIGMA FACTO"/>
    <property type="match status" value="1"/>
</dbReference>
<gene>
    <name evidence="7" type="ORF">SAMN02982989_4383</name>
</gene>
<dbReference type="SUPFAM" id="SSF88659">
    <property type="entry name" value="Sigma3 and sigma4 domains of RNA polymerase sigma factors"/>
    <property type="match status" value="1"/>
</dbReference>
<feature type="domain" description="PhyR sigma2" evidence="5">
    <location>
        <begin position="45"/>
        <end position="96"/>
    </location>
</feature>
<dbReference type="Gene3D" id="1.20.140.160">
    <property type="match status" value="1"/>
</dbReference>
<dbReference type="Pfam" id="PF22029">
    <property type="entry name" value="PhyR_sigma2"/>
    <property type="match status" value="1"/>
</dbReference>
<dbReference type="Pfam" id="PF22233">
    <property type="entry name" value="PhyR_sigma-like"/>
    <property type="match status" value="1"/>
</dbReference>
<dbReference type="InterPro" id="IPR053867">
    <property type="entry name" value="PhyR_sigma4"/>
</dbReference>
<dbReference type="EMBL" id="FXAF01000011">
    <property type="protein sequence ID" value="SMF74366.1"/>
    <property type="molecule type" value="Genomic_DNA"/>
</dbReference>
<dbReference type="InterPro" id="IPR039425">
    <property type="entry name" value="RNA_pol_sigma-70-like"/>
</dbReference>
<dbReference type="SUPFAM" id="SSF88946">
    <property type="entry name" value="Sigma2 domain of RNA polymerase sigma factors"/>
    <property type="match status" value="1"/>
</dbReference>
<keyword evidence="8" id="KW-1185">Reference proteome</keyword>
<protein>
    <submittedName>
        <fullName evidence="7">RNA polymerase sigma-70 factor, ECF subfamily</fullName>
    </submittedName>
</protein>
<organism evidence="7 8">
    <name type="scientific">Xaviernesmea oryzae</name>
    <dbReference type="NCBI Taxonomy" id="464029"/>
    <lineage>
        <taxon>Bacteria</taxon>
        <taxon>Pseudomonadati</taxon>
        <taxon>Pseudomonadota</taxon>
        <taxon>Alphaproteobacteria</taxon>
        <taxon>Hyphomicrobiales</taxon>
        <taxon>Rhizobiaceae</taxon>
        <taxon>Rhizobium/Agrobacterium group</taxon>
        <taxon>Xaviernesmea</taxon>
    </lineage>
</organism>
<comment type="similarity">
    <text evidence="1">Belongs to the sigma-70 factor family. ECF subfamily.</text>
</comment>
<evidence type="ECO:0000256" key="4">
    <source>
        <dbReference type="ARBA" id="ARBA00023163"/>
    </source>
</evidence>